<evidence type="ECO:0000313" key="3">
    <source>
        <dbReference type="Proteomes" id="UP001530377"/>
    </source>
</evidence>
<gene>
    <name evidence="2" type="ORF">ACHAXA_004548</name>
</gene>
<proteinExistence type="predicted"/>
<dbReference type="Proteomes" id="UP001530377">
    <property type="component" value="Unassembled WGS sequence"/>
</dbReference>
<keyword evidence="1" id="KW-0472">Membrane</keyword>
<keyword evidence="1" id="KW-1133">Transmembrane helix</keyword>
<protein>
    <submittedName>
        <fullName evidence="2">Uncharacterized protein</fullName>
    </submittedName>
</protein>
<reference evidence="2 3" key="1">
    <citation type="submission" date="2024-10" db="EMBL/GenBank/DDBJ databases">
        <title>Updated reference genomes for cyclostephanoid diatoms.</title>
        <authorList>
            <person name="Roberts W.R."/>
            <person name="Alverson A.J."/>
        </authorList>
    </citation>
    <scope>NUCLEOTIDE SEQUENCE [LARGE SCALE GENOMIC DNA]</scope>
    <source>
        <strain evidence="2 3">AJA228-03</strain>
    </source>
</reference>
<feature type="transmembrane region" description="Helical" evidence="1">
    <location>
        <begin position="20"/>
        <end position="40"/>
    </location>
</feature>
<sequence>MPSNMSDEPITPVQMAINGLKLLIAISPLLALFYIIYTGFEPEEVERKKREQTGDFQLDGHAE</sequence>
<organism evidence="2 3">
    <name type="scientific">Cyclostephanos tholiformis</name>
    <dbReference type="NCBI Taxonomy" id="382380"/>
    <lineage>
        <taxon>Eukaryota</taxon>
        <taxon>Sar</taxon>
        <taxon>Stramenopiles</taxon>
        <taxon>Ochrophyta</taxon>
        <taxon>Bacillariophyta</taxon>
        <taxon>Coscinodiscophyceae</taxon>
        <taxon>Thalassiosirophycidae</taxon>
        <taxon>Stephanodiscales</taxon>
        <taxon>Stephanodiscaceae</taxon>
        <taxon>Cyclostephanos</taxon>
    </lineage>
</organism>
<name>A0ABD3R7T5_9STRA</name>
<evidence type="ECO:0000313" key="2">
    <source>
        <dbReference type="EMBL" id="KAL3809045.1"/>
    </source>
</evidence>
<evidence type="ECO:0000256" key="1">
    <source>
        <dbReference type="SAM" id="Phobius"/>
    </source>
</evidence>
<accession>A0ABD3R7T5</accession>
<dbReference type="AlphaFoldDB" id="A0ABD3R7T5"/>
<dbReference type="EMBL" id="JALLPB020000447">
    <property type="protein sequence ID" value="KAL3809045.1"/>
    <property type="molecule type" value="Genomic_DNA"/>
</dbReference>
<comment type="caution">
    <text evidence="2">The sequence shown here is derived from an EMBL/GenBank/DDBJ whole genome shotgun (WGS) entry which is preliminary data.</text>
</comment>
<keyword evidence="1" id="KW-0812">Transmembrane</keyword>
<keyword evidence="3" id="KW-1185">Reference proteome</keyword>